<dbReference type="PANTHER" id="PTHR16267">
    <property type="entry name" value="BANK1/PIK3AP1 FAMILY MEMBER"/>
    <property type="match status" value="1"/>
</dbReference>
<protein>
    <recommendedName>
        <fullName evidence="2">DBB domain-containing protein</fullName>
    </recommendedName>
</protein>
<dbReference type="InterPro" id="IPR052446">
    <property type="entry name" value="B-cell_PI3K-Signaling_Adptrs"/>
</dbReference>
<evidence type="ECO:0000256" key="1">
    <source>
        <dbReference type="SAM" id="MobiDB-lite"/>
    </source>
</evidence>
<name>A0AAN9BUU0_9CAEN</name>
<proteinExistence type="predicted"/>
<evidence type="ECO:0000313" key="3">
    <source>
        <dbReference type="EMBL" id="KAK7111816.1"/>
    </source>
</evidence>
<dbReference type="GO" id="GO:0005104">
    <property type="term" value="F:fibroblast growth factor receptor binding"/>
    <property type="evidence" value="ECO:0007669"/>
    <property type="project" value="TreeGrafter"/>
</dbReference>
<evidence type="ECO:0000313" key="4">
    <source>
        <dbReference type="Proteomes" id="UP001374579"/>
    </source>
</evidence>
<dbReference type="Pfam" id="PF14545">
    <property type="entry name" value="DBB"/>
    <property type="match status" value="1"/>
</dbReference>
<feature type="region of interest" description="Disordered" evidence="1">
    <location>
        <begin position="488"/>
        <end position="751"/>
    </location>
</feature>
<dbReference type="Proteomes" id="UP001374579">
    <property type="component" value="Unassembled WGS sequence"/>
</dbReference>
<keyword evidence="4" id="KW-1185">Reference proteome</keyword>
<feature type="compositionally biased region" description="Low complexity" evidence="1">
    <location>
        <begin position="683"/>
        <end position="694"/>
    </location>
</feature>
<gene>
    <name evidence="3" type="ORF">V1264_011385</name>
</gene>
<dbReference type="EMBL" id="JBAMIC010000002">
    <property type="protein sequence ID" value="KAK7111816.1"/>
    <property type="molecule type" value="Genomic_DNA"/>
</dbReference>
<feature type="compositionally biased region" description="Polar residues" evidence="1">
    <location>
        <begin position="668"/>
        <end position="682"/>
    </location>
</feature>
<feature type="compositionally biased region" description="Basic and acidic residues" evidence="1">
    <location>
        <begin position="524"/>
        <end position="542"/>
    </location>
</feature>
<dbReference type="GO" id="GO:0005068">
    <property type="term" value="F:transmembrane receptor protein tyrosine kinase adaptor activity"/>
    <property type="evidence" value="ECO:0007669"/>
    <property type="project" value="TreeGrafter"/>
</dbReference>
<feature type="compositionally biased region" description="Low complexity" evidence="1">
    <location>
        <begin position="543"/>
        <end position="561"/>
    </location>
</feature>
<feature type="compositionally biased region" description="Low complexity" evidence="1">
    <location>
        <begin position="581"/>
        <end position="596"/>
    </location>
</feature>
<dbReference type="InterPro" id="IPR017893">
    <property type="entry name" value="DBB_domain"/>
</dbReference>
<dbReference type="GO" id="GO:0005829">
    <property type="term" value="C:cytosol"/>
    <property type="evidence" value="ECO:0007669"/>
    <property type="project" value="TreeGrafter"/>
</dbReference>
<sequence>MGVRSETAQSNAIAFIHAPDGESWARFLQTKLSSDAYRIGSFSQPPHLEDISSLIASAQTCAVLVSPGLLDQEHNSFWDRCVEHFHHRTVILLLGTNTDDMRQNLGIPLCRRVLSNRWLEVDGSKEAVTSALVQLIQAYESVEGPSVERLYEDSAATGVELEEQGDKSKDDEDIYDYPPPARQHNRILRVIPTVLYEHNNREVLILTERDAEEPVIMVTESGCFPSRHISTEHITSSAYVAKIPDNLHGEIKFTLLAGEHNLGHASLCVYSRTDQLQHILKAETSPLALLSNSLGLPGDSKVAELDSVLAQRLKNCNFPADLMTVLTSEDQTTAAESANVQWPTLLHFAAEFNMAKVCEELLRFPGMIHAACMENKEGRFPCQLAEKNGYRDLQKHLVQYVEDTRLRRSAADSGISFSENMPPPQRHRSSSFSHYYVNSSVSEDDNGTFDNDYIDMSSCVYGYAKPRSNSEGCIKIPFSARTPLGEKIPEEEVDSSEPPPLQPKRSKSLASECISSNFVPPVKRRPDSGDSQKSNSGDKEASENSSNPSPNSVSRLSAAGGAEEKVEAVSRESGWQLGPQSNSRPTSNASSSSSQSDYLLPAVTVPPPIQPEDSPRMRTKEGKRRMSVQDKISHFFSKIKSSSKRHQSASDGDLPSTSKGHKKPIVYTRQSTVSTTSDPSGYQSSSLRLKSQSSFGESERDSGAVCDEPGSPQRRLSVRVQLAKKEDLSETPTLPPRGSSDSKGSFVSHIK</sequence>
<evidence type="ECO:0000259" key="2">
    <source>
        <dbReference type="Pfam" id="PF14545"/>
    </source>
</evidence>
<feature type="region of interest" description="Disordered" evidence="1">
    <location>
        <begin position="158"/>
        <end position="178"/>
    </location>
</feature>
<accession>A0AAN9BUU0</accession>
<dbReference type="AlphaFoldDB" id="A0AAN9BUU0"/>
<reference evidence="3 4" key="1">
    <citation type="submission" date="2024-02" db="EMBL/GenBank/DDBJ databases">
        <title>Chromosome-scale genome assembly of the rough periwinkle Littorina saxatilis.</title>
        <authorList>
            <person name="De Jode A."/>
            <person name="Faria R."/>
            <person name="Formenti G."/>
            <person name="Sims Y."/>
            <person name="Smith T.P."/>
            <person name="Tracey A."/>
            <person name="Wood J.M.D."/>
            <person name="Zagrodzka Z.B."/>
            <person name="Johannesson K."/>
            <person name="Butlin R.K."/>
            <person name="Leder E.H."/>
        </authorList>
    </citation>
    <scope>NUCLEOTIDE SEQUENCE [LARGE SCALE GENOMIC DNA]</scope>
    <source>
        <strain evidence="3">Snail1</strain>
        <tissue evidence="3">Muscle</tissue>
    </source>
</reference>
<organism evidence="3 4">
    <name type="scientific">Littorina saxatilis</name>
    <dbReference type="NCBI Taxonomy" id="31220"/>
    <lineage>
        <taxon>Eukaryota</taxon>
        <taxon>Metazoa</taxon>
        <taxon>Spiralia</taxon>
        <taxon>Lophotrochozoa</taxon>
        <taxon>Mollusca</taxon>
        <taxon>Gastropoda</taxon>
        <taxon>Caenogastropoda</taxon>
        <taxon>Littorinimorpha</taxon>
        <taxon>Littorinoidea</taxon>
        <taxon>Littorinidae</taxon>
        <taxon>Littorina</taxon>
    </lineage>
</organism>
<comment type="caution">
    <text evidence="3">The sequence shown here is derived from an EMBL/GenBank/DDBJ whole genome shotgun (WGS) entry which is preliminary data.</text>
</comment>
<feature type="domain" description="DBB" evidence="2">
    <location>
        <begin position="192"/>
        <end position="322"/>
    </location>
</feature>
<dbReference type="PANTHER" id="PTHR16267:SF11">
    <property type="entry name" value="STUMPS, ISOFORM E"/>
    <property type="match status" value="1"/>
</dbReference>